<feature type="signal peptide" evidence="4">
    <location>
        <begin position="1"/>
        <end position="36"/>
    </location>
</feature>
<keyword evidence="4" id="KW-0732">Signal</keyword>
<evidence type="ECO:0000313" key="6">
    <source>
        <dbReference type="EMBL" id="APU16781.1"/>
    </source>
</evidence>
<evidence type="ECO:0000256" key="1">
    <source>
        <dbReference type="ARBA" id="ARBA00023239"/>
    </source>
</evidence>
<dbReference type="EMBL" id="CP016076">
    <property type="protein sequence ID" value="APU16781.1"/>
    <property type="molecule type" value="Genomic_DNA"/>
</dbReference>
<evidence type="ECO:0000256" key="2">
    <source>
        <dbReference type="RuleBase" id="RU361173"/>
    </source>
</evidence>
<keyword evidence="2" id="KW-0119">Carbohydrate metabolism</keyword>
<dbReference type="GO" id="GO:0005576">
    <property type="term" value="C:extracellular region"/>
    <property type="evidence" value="ECO:0007669"/>
    <property type="project" value="UniProtKB-SubCell"/>
</dbReference>
<name>A0AAC9LG78_9PSEU</name>
<evidence type="ECO:0000256" key="3">
    <source>
        <dbReference type="SAM" id="MobiDB-lite"/>
    </source>
</evidence>
<dbReference type="Proteomes" id="UP000185511">
    <property type="component" value="Chromosome"/>
</dbReference>
<protein>
    <submittedName>
        <fullName evidence="6">Pectate lyase</fullName>
        <ecNumber evidence="6">4.2.2.2</ecNumber>
    </submittedName>
</protein>
<dbReference type="SMART" id="SM00710">
    <property type="entry name" value="PbH1"/>
    <property type="match status" value="3"/>
</dbReference>
<accession>A0AAC9LG78</accession>
<keyword evidence="1 2" id="KW-0456">Lyase</keyword>
<comment type="subcellular location">
    <subcellularLocation>
        <location evidence="2">Secreted</location>
    </subcellularLocation>
</comment>
<dbReference type="AlphaFoldDB" id="A0AAC9LG78"/>
<comment type="similarity">
    <text evidence="2">Belongs to the polysaccharide lyase 1 family.</text>
</comment>
<dbReference type="PANTHER" id="PTHR31683:SF18">
    <property type="entry name" value="PECTATE LYASE 21-RELATED"/>
    <property type="match status" value="1"/>
</dbReference>
<proteinExistence type="inferred from homology"/>
<gene>
    <name evidence="6" type="ORF">UA74_23815</name>
</gene>
<dbReference type="InterPro" id="IPR012334">
    <property type="entry name" value="Pectin_lyas_fold"/>
</dbReference>
<feature type="region of interest" description="Disordered" evidence="3">
    <location>
        <begin position="276"/>
        <end position="296"/>
    </location>
</feature>
<dbReference type="InterPro" id="IPR002022">
    <property type="entry name" value="Pec_lyase"/>
</dbReference>
<dbReference type="Gene3D" id="2.160.20.10">
    <property type="entry name" value="Single-stranded right-handed beta-helix, Pectin lyase-like"/>
    <property type="match status" value="1"/>
</dbReference>
<evidence type="ECO:0000256" key="4">
    <source>
        <dbReference type="SAM" id="SignalP"/>
    </source>
</evidence>
<dbReference type="GO" id="GO:0030570">
    <property type="term" value="F:pectate lyase activity"/>
    <property type="evidence" value="ECO:0007669"/>
    <property type="project" value="UniProtKB-EC"/>
</dbReference>
<feature type="chain" id="PRO_5042271660" evidence="4">
    <location>
        <begin position="37"/>
        <end position="329"/>
    </location>
</feature>
<dbReference type="RefSeq" id="WP_075742256.1">
    <property type="nucleotide sequence ID" value="NZ_CP016076.1"/>
</dbReference>
<dbReference type="InterPro" id="IPR045032">
    <property type="entry name" value="PEL"/>
</dbReference>
<dbReference type="Pfam" id="PF00544">
    <property type="entry name" value="Pectate_lyase_4"/>
    <property type="match status" value="1"/>
</dbReference>
<sequence length="329" mass="34292">MSSFSTNTSKSARNRTALLAAAGALLLTMTSVTAAAADQAVPAADPGILQSGPIGWASQNGGTTGGAGGSTVTVTSASALISNMQASGPRIVQVSGTINLSGMNDIASDKTLVGINNARINGGGIDVDGAHNVIIRNITFAGATDDSVNVQDASTNIWIDHNTFLPGYDGSLDIKRESDFVTVSWNHFDGTDKTSLLGHSDSFSADADNLRVTYHHNFYDNTNTRNPRIRYGRGVHVFNNYYLNSNEYGIASTENASVLVEANYFQGVDTPTEVGYASSDPGDLVERNNIYSNSGTPNTRGSFVGVPYSYSPASASSIPSLVSNGAGVS</sequence>
<dbReference type="PANTHER" id="PTHR31683">
    <property type="entry name" value="PECTATE LYASE 18-RELATED"/>
    <property type="match status" value="1"/>
</dbReference>
<keyword evidence="2" id="KW-0964">Secreted</keyword>
<feature type="domain" description="Pectate lyase" evidence="5">
    <location>
        <begin position="67"/>
        <end position="271"/>
    </location>
</feature>
<dbReference type="InterPro" id="IPR011050">
    <property type="entry name" value="Pectin_lyase_fold/virulence"/>
</dbReference>
<dbReference type="KEGG" id="acad:UA74_23815"/>
<organism evidence="6 7">
    <name type="scientific">Actinoalloteichus fjordicus</name>
    <dbReference type="NCBI Taxonomy" id="1612552"/>
    <lineage>
        <taxon>Bacteria</taxon>
        <taxon>Bacillati</taxon>
        <taxon>Actinomycetota</taxon>
        <taxon>Actinomycetes</taxon>
        <taxon>Pseudonocardiales</taxon>
        <taxon>Pseudonocardiaceae</taxon>
        <taxon>Actinoalloteichus</taxon>
    </lineage>
</organism>
<evidence type="ECO:0000313" key="7">
    <source>
        <dbReference type="Proteomes" id="UP000185511"/>
    </source>
</evidence>
<dbReference type="SUPFAM" id="SSF51126">
    <property type="entry name" value="Pectin lyase-like"/>
    <property type="match status" value="1"/>
</dbReference>
<keyword evidence="2" id="KW-0624">Polysaccharide degradation</keyword>
<dbReference type="InterPro" id="IPR006626">
    <property type="entry name" value="PbH1"/>
</dbReference>
<dbReference type="EC" id="4.2.2.2" evidence="6"/>
<evidence type="ECO:0000259" key="5">
    <source>
        <dbReference type="SMART" id="SM00656"/>
    </source>
</evidence>
<dbReference type="SMART" id="SM00656">
    <property type="entry name" value="Amb_all"/>
    <property type="match status" value="1"/>
</dbReference>
<dbReference type="GO" id="GO:0000272">
    <property type="term" value="P:polysaccharide catabolic process"/>
    <property type="evidence" value="ECO:0007669"/>
    <property type="project" value="UniProtKB-KW"/>
</dbReference>
<keyword evidence="7" id="KW-1185">Reference proteome</keyword>
<reference evidence="7" key="1">
    <citation type="submission" date="2016-06" db="EMBL/GenBank/DDBJ databases">
        <title>Complete genome sequence of Actinoalloteichus fjordicus DSM 46855 (=ADI127-17), type strain of the new species Actinoalloteichus fjordicus.</title>
        <authorList>
            <person name="Ruckert C."/>
            <person name="Nouioui I."/>
            <person name="Willmese J."/>
            <person name="van Wezel G."/>
            <person name="Klenk H.-P."/>
            <person name="Kalinowski J."/>
            <person name="Zotchev S.B."/>
        </authorList>
    </citation>
    <scope>NUCLEOTIDE SEQUENCE [LARGE SCALE GENOMIC DNA]</scope>
    <source>
        <strain evidence="7">ADI127-7</strain>
    </source>
</reference>